<dbReference type="EMBL" id="JAVDQF010000001">
    <property type="protein sequence ID" value="MDR6269935.1"/>
    <property type="molecule type" value="Genomic_DNA"/>
</dbReference>
<proteinExistence type="predicted"/>
<accession>A0ABU1JCQ6</accession>
<keyword evidence="3" id="KW-1185">Reference proteome</keyword>
<organism evidence="2 3">
    <name type="scientific">Arthrobacter russicus</name>
    <dbReference type="NCBI Taxonomy" id="172040"/>
    <lineage>
        <taxon>Bacteria</taxon>
        <taxon>Bacillati</taxon>
        <taxon>Actinomycetota</taxon>
        <taxon>Actinomycetes</taxon>
        <taxon>Micrococcales</taxon>
        <taxon>Micrococcaceae</taxon>
        <taxon>Arthrobacter</taxon>
    </lineage>
</organism>
<gene>
    <name evidence="2" type="ORF">JOE69_002173</name>
</gene>
<reference evidence="2 3" key="1">
    <citation type="submission" date="2023-07" db="EMBL/GenBank/DDBJ databases">
        <title>Sequencing the genomes of 1000 actinobacteria strains.</title>
        <authorList>
            <person name="Klenk H.-P."/>
        </authorList>
    </citation>
    <scope>NUCLEOTIDE SEQUENCE [LARGE SCALE GENOMIC DNA]</scope>
    <source>
        <strain evidence="2 3">DSM 14555</strain>
    </source>
</reference>
<feature type="region of interest" description="Disordered" evidence="1">
    <location>
        <begin position="101"/>
        <end position="127"/>
    </location>
</feature>
<dbReference type="Proteomes" id="UP001185069">
    <property type="component" value="Unassembled WGS sequence"/>
</dbReference>
<name>A0ABU1JCQ6_9MICC</name>
<comment type="caution">
    <text evidence="2">The sequence shown here is derived from an EMBL/GenBank/DDBJ whole genome shotgun (WGS) entry which is preliminary data.</text>
</comment>
<protein>
    <submittedName>
        <fullName evidence="2">Uncharacterized protein</fullName>
    </submittedName>
</protein>
<evidence type="ECO:0000313" key="2">
    <source>
        <dbReference type="EMBL" id="MDR6269935.1"/>
    </source>
</evidence>
<evidence type="ECO:0000313" key="3">
    <source>
        <dbReference type="Proteomes" id="UP001185069"/>
    </source>
</evidence>
<dbReference type="RefSeq" id="WP_309798652.1">
    <property type="nucleotide sequence ID" value="NZ_BAAAHY010000005.1"/>
</dbReference>
<sequence length="127" mass="14158">MDQRYELVGSMYDLRIADSEYWETFHGVSIQPSHILVERGFREVEFFAHQLKGEAAVDALVHSSHAFEINLRRHGKSGIFQMESGGNLQSRLGMRIDPIEDSPDSTIPFAVKPPSKTGDGGPFLPNG</sequence>
<evidence type="ECO:0000256" key="1">
    <source>
        <dbReference type="SAM" id="MobiDB-lite"/>
    </source>
</evidence>